<proteinExistence type="predicted"/>
<name>A0A841RIW8_9BACI</name>
<dbReference type="Proteomes" id="UP000572212">
    <property type="component" value="Unassembled WGS sequence"/>
</dbReference>
<sequence>MSNSNDGIVTDTTKYINAKTDRIELPDGSFVESLETDISDESGATIFSTVTKGFGDRKYTASYNVYHFAYPDTKLRLINRYKINSKGLTMTSTSTSETSSVFPTSVVVTSNKITDKYAEIGKIEFEIY</sequence>
<protein>
    <submittedName>
        <fullName evidence="1">Putative RecB family nuclease</fullName>
    </submittedName>
</protein>
<comment type="caution">
    <text evidence="1">The sequence shown here is derived from an EMBL/GenBank/DDBJ whole genome shotgun (WGS) entry which is preliminary data.</text>
</comment>
<organism evidence="1 2">
    <name type="scientific">Gracilibacillus halotolerans</name>
    <dbReference type="NCBI Taxonomy" id="74386"/>
    <lineage>
        <taxon>Bacteria</taxon>
        <taxon>Bacillati</taxon>
        <taxon>Bacillota</taxon>
        <taxon>Bacilli</taxon>
        <taxon>Bacillales</taxon>
        <taxon>Bacillaceae</taxon>
        <taxon>Gracilibacillus</taxon>
    </lineage>
</organism>
<accession>A0A841RIW8</accession>
<dbReference type="EMBL" id="JACHON010000003">
    <property type="protein sequence ID" value="MBB6512439.1"/>
    <property type="molecule type" value="Genomic_DNA"/>
</dbReference>
<keyword evidence="2" id="KW-1185">Reference proteome</keyword>
<gene>
    <name evidence="1" type="ORF">GGQ92_001222</name>
</gene>
<evidence type="ECO:0000313" key="2">
    <source>
        <dbReference type="Proteomes" id="UP000572212"/>
    </source>
</evidence>
<evidence type="ECO:0000313" key="1">
    <source>
        <dbReference type="EMBL" id="MBB6512439.1"/>
    </source>
</evidence>
<reference evidence="1 2" key="1">
    <citation type="submission" date="2020-08" db="EMBL/GenBank/DDBJ databases">
        <title>Genomic Encyclopedia of Type Strains, Phase IV (KMG-IV): sequencing the most valuable type-strain genomes for metagenomic binning, comparative biology and taxonomic classification.</title>
        <authorList>
            <person name="Goeker M."/>
        </authorList>
    </citation>
    <scope>NUCLEOTIDE SEQUENCE [LARGE SCALE GENOMIC DNA]</scope>
    <source>
        <strain evidence="1 2">DSM 11805</strain>
    </source>
</reference>
<dbReference type="AlphaFoldDB" id="A0A841RIW8"/>